<sequence>MFTYMFNYDFLMWLYIINSVLIISHEIDSAYYKEWTLFKLPYGRTSFMIIHFFLLLFILYGLLLLATGAALGFFFSLLLSSGGIFAFLIHMYFIKIGRPEFKSFISIFILTSMFIISTIQMAIILFGSITVV</sequence>
<gene>
    <name evidence="2" type="ORF">A2310_02135</name>
</gene>
<keyword evidence="1" id="KW-1133">Transmembrane helix</keyword>
<keyword evidence="1" id="KW-0812">Transmembrane</keyword>
<accession>A0A1F4SDW6</accession>
<evidence type="ECO:0000313" key="3">
    <source>
        <dbReference type="Proteomes" id="UP000178417"/>
    </source>
</evidence>
<feature type="transmembrane region" description="Helical" evidence="1">
    <location>
        <begin position="105"/>
        <end position="129"/>
    </location>
</feature>
<feature type="transmembrane region" description="Helical" evidence="1">
    <location>
        <begin position="45"/>
        <end position="65"/>
    </location>
</feature>
<dbReference type="Pfam" id="PF20460">
    <property type="entry name" value="DUF6713"/>
    <property type="match status" value="1"/>
</dbReference>
<comment type="caution">
    <text evidence="2">The sequence shown here is derived from an EMBL/GenBank/DDBJ whole genome shotgun (WGS) entry which is preliminary data.</text>
</comment>
<evidence type="ECO:0000256" key="1">
    <source>
        <dbReference type="SAM" id="Phobius"/>
    </source>
</evidence>
<protein>
    <recommendedName>
        <fullName evidence="4">HXXEE domain-containing protein</fullName>
    </recommendedName>
</protein>
<dbReference type="AlphaFoldDB" id="A0A1F4SDW6"/>
<feature type="transmembrane region" description="Helical" evidence="1">
    <location>
        <begin position="6"/>
        <end position="24"/>
    </location>
</feature>
<keyword evidence="1" id="KW-0472">Membrane</keyword>
<organism evidence="2 3">
    <name type="scientific">candidate division WOR-1 bacterium RIFOXYB2_FULL_37_13</name>
    <dbReference type="NCBI Taxonomy" id="1802579"/>
    <lineage>
        <taxon>Bacteria</taxon>
        <taxon>Bacillati</taxon>
        <taxon>Saganbacteria</taxon>
    </lineage>
</organism>
<feature type="transmembrane region" description="Helical" evidence="1">
    <location>
        <begin position="71"/>
        <end position="93"/>
    </location>
</feature>
<dbReference type="EMBL" id="MEUB01000071">
    <property type="protein sequence ID" value="OGC18587.1"/>
    <property type="molecule type" value="Genomic_DNA"/>
</dbReference>
<dbReference type="Proteomes" id="UP000178417">
    <property type="component" value="Unassembled WGS sequence"/>
</dbReference>
<evidence type="ECO:0008006" key="4">
    <source>
        <dbReference type="Google" id="ProtNLM"/>
    </source>
</evidence>
<name>A0A1F4SDW6_UNCSA</name>
<dbReference type="InterPro" id="IPR046559">
    <property type="entry name" value="DUF6713"/>
</dbReference>
<proteinExistence type="predicted"/>
<evidence type="ECO:0000313" key="2">
    <source>
        <dbReference type="EMBL" id="OGC18587.1"/>
    </source>
</evidence>
<reference evidence="2 3" key="1">
    <citation type="journal article" date="2016" name="Nat. Commun.">
        <title>Thousands of microbial genomes shed light on interconnected biogeochemical processes in an aquifer system.</title>
        <authorList>
            <person name="Anantharaman K."/>
            <person name="Brown C.T."/>
            <person name="Hug L.A."/>
            <person name="Sharon I."/>
            <person name="Castelle C.J."/>
            <person name="Probst A.J."/>
            <person name="Thomas B.C."/>
            <person name="Singh A."/>
            <person name="Wilkins M.J."/>
            <person name="Karaoz U."/>
            <person name="Brodie E.L."/>
            <person name="Williams K.H."/>
            <person name="Hubbard S.S."/>
            <person name="Banfield J.F."/>
        </authorList>
    </citation>
    <scope>NUCLEOTIDE SEQUENCE [LARGE SCALE GENOMIC DNA]</scope>
</reference>